<organism evidence="17 19">
    <name type="scientific">Branchiostoma belcheri</name>
    <name type="common">Amphioxus</name>
    <dbReference type="NCBI Taxonomy" id="7741"/>
    <lineage>
        <taxon>Eukaryota</taxon>
        <taxon>Metazoa</taxon>
        <taxon>Chordata</taxon>
        <taxon>Cephalochordata</taxon>
        <taxon>Leptocardii</taxon>
        <taxon>Amphioxiformes</taxon>
        <taxon>Branchiostomatidae</taxon>
        <taxon>Branchiostoma</taxon>
    </lineage>
</organism>
<dbReference type="PANTHER" id="PTHR11214">
    <property type="entry name" value="BETA-1,3-N-ACETYLGLUCOSAMINYLTRANSFERASE"/>
    <property type="match status" value="1"/>
</dbReference>
<gene>
    <name evidence="18 19" type="primary">LOC109472289</name>
</gene>
<sequence>MEWWRWGAVLAAVVSLSLWRDLILASLGLSSVDEAKPEYDIVIGILSARENFEQRRALRATWVGYIQQHPDYSRRILVNFIVGSEPCPVPPPDRLDPFTCQKLVLSESICAGEVVALGLASQNSLPSSQRQTGPVETHFSVQHPVVITKLGVLGGDITGEGVRVRLVDSAAKEDLLSVNFTSDDPGLHTGGNMFKAVQNYVLPKGFQGTITVESLAPDDVLLETFPLDQLQLNNKGGVLQLTKTVGFMPESGYLPHHTNIQQHTAATFMYRVYEPEFLEQASQELRAKDWSGKLGAEQKRLEREVEQYGDILLVQGVEVYRNLPRKILEFYKWVTENVRFNFTLKTDDDCFIDMDKIATEIENLKLREKSKVWWSRFRSGWAVEHHGKWGEQDYTSPVYPAFACGAGNILSADLVSWLAKNTHQLRPYQGEDVSLGIWLAALGPNLISDHSWQCEEGCTAGMYSSPELQPTQLMTLWSNLQKCGSACQCS</sequence>
<evidence type="ECO:0000313" key="17">
    <source>
        <dbReference type="Proteomes" id="UP000515135"/>
    </source>
</evidence>
<evidence type="ECO:0000256" key="2">
    <source>
        <dbReference type="ARBA" id="ARBA00004323"/>
    </source>
</evidence>
<dbReference type="GO" id="GO:0008194">
    <property type="term" value="F:UDP-glycosyltransferase activity"/>
    <property type="evidence" value="ECO:0007669"/>
    <property type="project" value="TreeGrafter"/>
</dbReference>
<feature type="signal peptide" evidence="16">
    <location>
        <begin position="1"/>
        <end position="25"/>
    </location>
</feature>
<dbReference type="GO" id="GO:0006493">
    <property type="term" value="P:protein O-linked glycosylation"/>
    <property type="evidence" value="ECO:0007669"/>
    <property type="project" value="TreeGrafter"/>
</dbReference>
<evidence type="ECO:0000256" key="1">
    <source>
        <dbReference type="ARBA" id="ARBA00004240"/>
    </source>
</evidence>
<comment type="catalytic activity">
    <reaction evidence="14">
        <text>3-O-(N-acetyl-beta-D-glucosaminyl-(1-&gt;4)-alpha-D-mannosyl)-L-threonyl-[protein] + UDP-N-acetyl-alpha-D-galactosamine = 3-O-[beta-D-GalNAc-(1-&gt;3)-beta-D-GlcNAc-(1-&gt;4)-alpha-D-Man]-L-Thr-[protein] + UDP + H(+)</text>
        <dbReference type="Rhea" id="RHEA:37667"/>
        <dbReference type="Rhea" id="RHEA-COMP:13308"/>
        <dbReference type="Rhea" id="RHEA-COMP:13618"/>
        <dbReference type="ChEBI" id="CHEBI:15378"/>
        <dbReference type="ChEBI" id="CHEBI:58223"/>
        <dbReference type="ChEBI" id="CHEBI:67138"/>
        <dbReference type="ChEBI" id="CHEBI:136709"/>
        <dbReference type="ChEBI" id="CHEBI:137540"/>
        <dbReference type="EC" id="2.4.1.313"/>
    </reaction>
</comment>
<dbReference type="OrthoDB" id="2139606at2759"/>
<dbReference type="AlphaFoldDB" id="A0A6P4Z8U4"/>
<dbReference type="Gene3D" id="3.90.550.50">
    <property type="match status" value="1"/>
</dbReference>
<proteinExistence type="inferred from homology"/>
<evidence type="ECO:0000313" key="19">
    <source>
        <dbReference type="RefSeq" id="XP_019627522.1"/>
    </source>
</evidence>
<dbReference type="GO" id="GO:0016758">
    <property type="term" value="F:hexosyltransferase activity"/>
    <property type="evidence" value="ECO:0007669"/>
    <property type="project" value="InterPro"/>
</dbReference>
<keyword evidence="17" id="KW-1185">Reference proteome</keyword>
<name>A0A6P4Z8U4_BRABE</name>
<keyword evidence="10" id="KW-1133">Transmembrane helix</keyword>
<keyword evidence="12" id="KW-0472">Membrane</keyword>
<evidence type="ECO:0000256" key="10">
    <source>
        <dbReference type="ARBA" id="ARBA00022989"/>
    </source>
</evidence>
<evidence type="ECO:0000313" key="18">
    <source>
        <dbReference type="RefSeq" id="XP_019627521.1"/>
    </source>
</evidence>
<comment type="pathway">
    <text evidence="3">Protein modification; protein glycosylation.</text>
</comment>
<accession>A0A6P4Z8U4</accession>
<keyword evidence="8" id="KW-0256">Endoplasmic reticulum</keyword>
<evidence type="ECO:0000256" key="4">
    <source>
        <dbReference type="ARBA" id="ARBA00008661"/>
    </source>
</evidence>
<evidence type="ECO:0000256" key="12">
    <source>
        <dbReference type="ARBA" id="ARBA00023136"/>
    </source>
</evidence>
<dbReference type="GeneID" id="109472289"/>
<keyword evidence="6" id="KW-0808">Transferase</keyword>
<dbReference type="PANTHER" id="PTHR11214:SF219">
    <property type="entry name" value="UDP-GALNAC:BETA-1,3-N-ACETYLGALACTOSAMINYLTRANSFERASE 2"/>
    <property type="match status" value="1"/>
</dbReference>
<comment type="subcellular location">
    <subcellularLocation>
        <location evidence="1">Endoplasmic reticulum</location>
    </subcellularLocation>
    <subcellularLocation>
        <location evidence="2 15">Golgi apparatus membrane</location>
        <topology evidence="2 15">Single-pass type II membrane protein</topology>
    </subcellularLocation>
</comment>
<dbReference type="Pfam" id="PF01762">
    <property type="entry name" value="Galactosyl_T"/>
    <property type="match status" value="1"/>
</dbReference>
<dbReference type="KEGG" id="bbel:109472289"/>
<reference evidence="18 19" key="1">
    <citation type="submission" date="2025-04" db="UniProtKB">
        <authorList>
            <consortium name="RefSeq"/>
        </authorList>
    </citation>
    <scope>IDENTIFICATION</scope>
    <source>
        <tissue evidence="18 19">Gonad</tissue>
    </source>
</reference>
<evidence type="ECO:0000256" key="14">
    <source>
        <dbReference type="ARBA" id="ARBA00047667"/>
    </source>
</evidence>
<evidence type="ECO:0000256" key="16">
    <source>
        <dbReference type="SAM" id="SignalP"/>
    </source>
</evidence>
<keyword evidence="7" id="KW-0812">Transmembrane</keyword>
<dbReference type="GO" id="GO:0000139">
    <property type="term" value="C:Golgi membrane"/>
    <property type="evidence" value="ECO:0007669"/>
    <property type="project" value="UniProtKB-SubCell"/>
</dbReference>
<keyword evidence="5 15" id="KW-0328">Glycosyltransferase</keyword>
<evidence type="ECO:0000256" key="7">
    <source>
        <dbReference type="ARBA" id="ARBA00022692"/>
    </source>
</evidence>
<protein>
    <recommendedName>
        <fullName evidence="15">Hexosyltransferase</fullName>
        <ecNumber evidence="15">2.4.1.-</ecNumber>
    </recommendedName>
</protein>
<comment type="similarity">
    <text evidence="4 15">Belongs to the glycosyltransferase 31 family.</text>
</comment>
<evidence type="ECO:0000256" key="8">
    <source>
        <dbReference type="ARBA" id="ARBA00022824"/>
    </source>
</evidence>
<evidence type="ECO:0000256" key="3">
    <source>
        <dbReference type="ARBA" id="ARBA00004922"/>
    </source>
</evidence>
<evidence type="ECO:0000256" key="11">
    <source>
        <dbReference type="ARBA" id="ARBA00023034"/>
    </source>
</evidence>
<dbReference type="RefSeq" id="XP_019627522.1">
    <property type="nucleotide sequence ID" value="XM_019771963.1"/>
</dbReference>
<dbReference type="EC" id="2.4.1.-" evidence="15"/>
<dbReference type="GO" id="GO:0005783">
    <property type="term" value="C:endoplasmic reticulum"/>
    <property type="evidence" value="ECO:0007669"/>
    <property type="project" value="UniProtKB-SubCell"/>
</dbReference>
<evidence type="ECO:0000256" key="15">
    <source>
        <dbReference type="RuleBase" id="RU363063"/>
    </source>
</evidence>
<keyword evidence="13" id="KW-0325">Glycoprotein</keyword>
<evidence type="ECO:0000256" key="5">
    <source>
        <dbReference type="ARBA" id="ARBA00022676"/>
    </source>
</evidence>
<keyword evidence="11 15" id="KW-0333">Golgi apparatus</keyword>
<dbReference type="RefSeq" id="XP_019627521.1">
    <property type="nucleotide sequence ID" value="XM_019771962.1"/>
</dbReference>
<dbReference type="InterPro" id="IPR002659">
    <property type="entry name" value="Glyco_trans_31"/>
</dbReference>
<keyword evidence="16" id="KW-0732">Signal</keyword>
<evidence type="ECO:0000256" key="13">
    <source>
        <dbReference type="ARBA" id="ARBA00023180"/>
    </source>
</evidence>
<keyword evidence="9" id="KW-0735">Signal-anchor</keyword>
<evidence type="ECO:0000256" key="9">
    <source>
        <dbReference type="ARBA" id="ARBA00022968"/>
    </source>
</evidence>
<dbReference type="Proteomes" id="UP000515135">
    <property type="component" value="Unplaced"/>
</dbReference>
<feature type="chain" id="PRO_5044647631" description="Hexosyltransferase" evidence="16">
    <location>
        <begin position="26"/>
        <end position="490"/>
    </location>
</feature>
<evidence type="ECO:0000256" key="6">
    <source>
        <dbReference type="ARBA" id="ARBA00022679"/>
    </source>
</evidence>